<keyword evidence="3" id="KW-1185">Reference proteome</keyword>
<name>A0A1M5AJA8_9BACT</name>
<keyword evidence="1" id="KW-0472">Membrane</keyword>
<reference evidence="2 3" key="1">
    <citation type="submission" date="2016-11" db="EMBL/GenBank/DDBJ databases">
        <authorList>
            <person name="Jaros S."/>
            <person name="Januszkiewicz K."/>
            <person name="Wedrychowicz H."/>
        </authorList>
    </citation>
    <scope>NUCLEOTIDE SEQUENCE [LARGE SCALE GENOMIC DNA]</scope>
    <source>
        <strain evidence="2 3">DSM 26897</strain>
    </source>
</reference>
<dbReference type="EMBL" id="FQUO01000006">
    <property type="protein sequence ID" value="SHF29992.1"/>
    <property type="molecule type" value="Genomic_DNA"/>
</dbReference>
<dbReference type="AlphaFoldDB" id="A0A1M5AJA8"/>
<dbReference type="RefSeq" id="WP_245798342.1">
    <property type="nucleotide sequence ID" value="NZ_FQUO01000006.1"/>
</dbReference>
<accession>A0A1M5AJA8</accession>
<evidence type="ECO:0000256" key="1">
    <source>
        <dbReference type="SAM" id="Phobius"/>
    </source>
</evidence>
<feature type="transmembrane region" description="Helical" evidence="1">
    <location>
        <begin position="102"/>
        <end position="121"/>
    </location>
</feature>
<sequence>MNNTQDTTYTIPAKYRKMENMHIVFWLLKDISWCMVWKVLGLAMIIPTVAIAVMIAWRTRDIASERAHNLAILFWISANSFWMVSEFLHFDAHLFWGVEGKHLALVPFAIGALILAWYYLVQKPKEEREGQVVTL</sequence>
<gene>
    <name evidence="2" type="ORF">SAMN05444008_106277</name>
</gene>
<feature type="transmembrane region" description="Helical" evidence="1">
    <location>
        <begin position="35"/>
        <end position="57"/>
    </location>
</feature>
<protein>
    <submittedName>
        <fullName evidence="2">Uncharacterized protein</fullName>
    </submittedName>
</protein>
<keyword evidence="1" id="KW-1133">Transmembrane helix</keyword>
<feature type="transmembrane region" description="Helical" evidence="1">
    <location>
        <begin position="69"/>
        <end position="90"/>
    </location>
</feature>
<proteinExistence type="predicted"/>
<evidence type="ECO:0000313" key="2">
    <source>
        <dbReference type="EMBL" id="SHF29992.1"/>
    </source>
</evidence>
<keyword evidence="1" id="KW-0812">Transmembrane</keyword>
<evidence type="ECO:0000313" key="3">
    <source>
        <dbReference type="Proteomes" id="UP000184368"/>
    </source>
</evidence>
<organism evidence="2 3">
    <name type="scientific">Cnuella takakiae</name>
    <dbReference type="NCBI Taxonomy" id="1302690"/>
    <lineage>
        <taxon>Bacteria</taxon>
        <taxon>Pseudomonadati</taxon>
        <taxon>Bacteroidota</taxon>
        <taxon>Chitinophagia</taxon>
        <taxon>Chitinophagales</taxon>
        <taxon>Chitinophagaceae</taxon>
        <taxon>Cnuella</taxon>
    </lineage>
</organism>
<dbReference type="Proteomes" id="UP000184368">
    <property type="component" value="Unassembled WGS sequence"/>
</dbReference>